<dbReference type="Proteomes" id="UP000837857">
    <property type="component" value="Chromosome 29"/>
</dbReference>
<accession>A0ABN8IMB2</accession>
<evidence type="ECO:0000313" key="1">
    <source>
        <dbReference type="EMBL" id="CAH2062060.1"/>
    </source>
</evidence>
<name>A0ABN8IMB2_9NEOP</name>
<feature type="non-terminal residue" evidence="1">
    <location>
        <position position="1"/>
    </location>
</feature>
<proteinExistence type="predicted"/>
<sequence>MDLAVLFRHGVGRAFPGRRIPAGIYAAHPSCPHNGCSVRHSHRARPPKFYDSGKQLSAKWSRGFVPRYAWCVVVS</sequence>
<keyword evidence="2" id="KW-1185">Reference proteome</keyword>
<dbReference type="EMBL" id="OW152841">
    <property type="protein sequence ID" value="CAH2062060.1"/>
    <property type="molecule type" value="Genomic_DNA"/>
</dbReference>
<evidence type="ECO:0000313" key="2">
    <source>
        <dbReference type="Proteomes" id="UP000837857"/>
    </source>
</evidence>
<protein>
    <submittedName>
        <fullName evidence="1">Uncharacterized protein</fullName>
    </submittedName>
</protein>
<organism evidence="1 2">
    <name type="scientific">Iphiclides podalirius</name>
    <name type="common">scarce swallowtail</name>
    <dbReference type="NCBI Taxonomy" id="110791"/>
    <lineage>
        <taxon>Eukaryota</taxon>
        <taxon>Metazoa</taxon>
        <taxon>Ecdysozoa</taxon>
        <taxon>Arthropoda</taxon>
        <taxon>Hexapoda</taxon>
        <taxon>Insecta</taxon>
        <taxon>Pterygota</taxon>
        <taxon>Neoptera</taxon>
        <taxon>Endopterygota</taxon>
        <taxon>Lepidoptera</taxon>
        <taxon>Glossata</taxon>
        <taxon>Ditrysia</taxon>
        <taxon>Papilionoidea</taxon>
        <taxon>Papilionidae</taxon>
        <taxon>Papilioninae</taxon>
        <taxon>Iphiclides</taxon>
    </lineage>
</organism>
<reference evidence="1" key="1">
    <citation type="submission" date="2022-03" db="EMBL/GenBank/DDBJ databases">
        <authorList>
            <person name="Martin H S."/>
        </authorList>
    </citation>
    <scope>NUCLEOTIDE SEQUENCE</scope>
</reference>
<gene>
    <name evidence="1" type="ORF">IPOD504_LOCUS11667</name>
</gene>